<name>A0AAE5CD67_9BACT</name>
<dbReference type="InterPro" id="IPR001279">
    <property type="entry name" value="Metallo-B-lactamas"/>
</dbReference>
<proteinExistence type="predicted"/>
<dbReference type="SUPFAM" id="SSF56281">
    <property type="entry name" value="Metallo-hydrolase/oxidoreductase"/>
    <property type="match status" value="1"/>
</dbReference>
<feature type="domain" description="Metallo-beta-lactamase" evidence="1">
    <location>
        <begin position="20"/>
        <end position="178"/>
    </location>
</feature>
<dbReference type="Pfam" id="PF12706">
    <property type="entry name" value="Lactamase_B_2"/>
    <property type="match status" value="1"/>
</dbReference>
<dbReference type="Gene3D" id="3.60.15.10">
    <property type="entry name" value="Ribonuclease Z/Hydroxyacylglutathione hydrolase-like"/>
    <property type="match status" value="1"/>
</dbReference>
<dbReference type="InterPro" id="IPR036866">
    <property type="entry name" value="RibonucZ/Hydroxyglut_hydro"/>
</dbReference>
<accession>A0AAE5CD67</accession>
<evidence type="ECO:0000259" key="1">
    <source>
        <dbReference type="SMART" id="SM00849"/>
    </source>
</evidence>
<dbReference type="Proteomes" id="UP000702544">
    <property type="component" value="Unassembled WGS sequence"/>
</dbReference>
<dbReference type="SMART" id="SM00849">
    <property type="entry name" value="Lactamase_B"/>
    <property type="match status" value="1"/>
</dbReference>
<evidence type="ECO:0000313" key="3">
    <source>
        <dbReference type="Proteomes" id="UP000702544"/>
    </source>
</evidence>
<organism evidence="2 3">
    <name type="scientific">Candidatus Kutchimonas denitrificans</name>
    <dbReference type="NCBI Taxonomy" id="3056748"/>
    <lineage>
        <taxon>Bacteria</taxon>
        <taxon>Pseudomonadati</taxon>
        <taxon>Gemmatimonadota</taxon>
        <taxon>Gemmatimonadia</taxon>
        <taxon>Candidatus Palauibacterales</taxon>
        <taxon>Candidatus Palauibacteraceae</taxon>
        <taxon>Candidatus Kutchimonas</taxon>
    </lineage>
</organism>
<comment type="caution">
    <text evidence="2">The sequence shown here is derived from an EMBL/GenBank/DDBJ whole genome shotgun (WGS) entry which is preliminary data.</text>
</comment>
<evidence type="ECO:0000313" key="2">
    <source>
        <dbReference type="EMBL" id="NIR76710.1"/>
    </source>
</evidence>
<dbReference type="PANTHER" id="PTHR42663:SF6">
    <property type="entry name" value="HYDROLASE C777.06C-RELATED"/>
    <property type="match status" value="1"/>
</dbReference>
<dbReference type="PANTHER" id="PTHR42663">
    <property type="entry name" value="HYDROLASE C777.06C-RELATED-RELATED"/>
    <property type="match status" value="1"/>
</dbReference>
<gene>
    <name evidence="2" type="ORF">GWO12_16655</name>
</gene>
<dbReference type="AlphaFoldDB" id="A0AAE5CD67"/>
<sequence length="240" mass="27314">MKLTFLGTRGNIEARTRRHYRHSTLQVSYRGQRVIVDWGEDWRGELDEMRPHAVVVTHAHPDHAFGLKDGAPCPVYATKPAWDEMNDYPVEERELVRERQPVEIRGMIFEAFGVEHSTRAPAVGYRITAGEARVFYVPDVVYIHERSEALSQVRLYIGDGATLDRSLVRKREEALIGHAPVRTQLSWCGKEGVPRAIITHCGSQIVEGDERRLGARLREMAEERGVEAEIAHDGQEVVLR</sequence>
<protein>
    <submittedName>
        <fullName evidence="2">MBL fold metallo-hydrolase</fullName>
    </submittedName>
</protein>
<dbReference type="EMBL" id="JAACAK010000142">
    <property type="protein sequence ID" value="NIR76710.1"/>
    <property type="molecule type" value="Genomic_DNA"/>
</dbReference>
<reference evidence="2 3" key="1">
    <citation type="submission" date="2020-01" db="EMBL/GenBank/DDBJ databases">
        <title>Genomes assembled from Gulf of Kutch pelagic sediment metagenomes.</title>
        <authorList>
            <person name="Chandrashekar M."/>
            <person name="Mahajan M.S."/>
            <person name="Dave K.J."/>
            <person name="Vatsa P."/>
            <person name="Nathani N.M."/>
        </authorList>
    </citation>
    <scope>NUCLEOTIDE SEQUENCE [LARGE SCALE GENOMIC DNA]</scope>
    <source>
        <strain evidence="2">KS3-K002</strain>
    </source>
</reference>